<gene>
    <name evidence="2" type="ORF">MM415A00842_0017</name>
    <name evidence="1" type="ORF">MM415B00852_0017</name>
</gene>
<sequence length="182" mass="20990">MHYIQKIFCEDLCDKFPFYFGYGSYHIRVLEIGSLDVNGNINYLFNEDKCEITGLDVIKGKNVSIVCIAHEYNEPDESFDVISSLNSLEHDKYWKLTLENMVRLLKPMGFIFISAAHRWPEHGTTKTSPHNSGTSNIEGWKNYYGNISPADINSVLNLNDIFIEYSLKDAGKDTQFWGIKRF</sequence>
<dbReference type="EMBL" id="MT141457">
    <property type="protein sequence ID" value="QJA61924.1"/>
    <property type="molecule type" value="Genomic_DNA"/>
</dbReference>
<dbReference type="AlphaFoldDB" id="A0A6M3IX81"/>
<proteinExistence type="predicted"/>
<keyword evidence="1" id="KW-0808">Transferase</keyword>
<name>A0A6M3IX81_9ZZZZ</name>
<dbReference type="CDD" id="cd02440">
    <property type="entry name" value="AdoMet_MTases"/>
    <property type="match status" value="1"/>
</dbReference>
<dbReference type="InterPro" id="IPR029063">
    <property type="entry name" value="SAM-dependent_MTases_sf"/>
</dbReference>
<dbReference type="Pfam" id="PF13489">
    <property type="entry name" value="Methyltransf_23"/>
    <property type="match status" value="1"/>
</dbReference>
<evidence type="ECO:0000313" key="1">
    <source>
        <dbReference type="EMBL" id="QJA61924.1"/>
    </source>
</evidence>
<accession>A0A6M3IX81</accession>
<reference evidence="1" key="1">
    <citation type="submission" date="2020-03" db="EMBL/GenBank/DDBJ databases">
        <title>The deep terrestrial virosphere.</title>
        <authorList>
            <person name="Holmfeldt K."/>
            <person name="Nilsson E."/>
            <person name="Simone D."/>
            <person name="Lopez-Fernandez M."/>
            <person name="Wu X."/>
            <person name="de Brujin I."/>
            <person name="Lundin D."/>
            <person name="Andersson A."/>
            <person name="Bertilsson S."/>
            <person name="Dopson M."/>
        </authorList>
    </citation>
    <scope>NUCLEOTIDE SEQUENCE</scope>
    <source>
        <strain evidence="2">MM415A00842</strain>
        <strain evidence="1">MM415B00852</strain>
    </source>
</reference>
<evidence type="ECO:0000313" key="2">
    <source>
        <dbReference type="EMBL" id="QJA79706.1"/>
    </source>
</evidence>
<keyword evidence="1" id="KW-0489">Methyltransferase</keyword>
<dbReference type="Gene3D" id="3.40.50.150">
    <property type="entry name" value="Vaccinia Virus protein VP39"/>
    <property type="match status" value="1"/>
</dbReference>
<dbReference type="GO" id="GO:0008168">
    <property type="term" value="F:methyltransferase activity"/>
    <property type="evidence" value="ECO:0007669"/>
    <property type="project" value="UniProtKB-KW"/>
</dbReference>
<dbReference type="EMBL" id="MT142391">
    <property type="protein sequence ID" value="QJA79706.1"/>
    <property type="molecule type" value="Genomic_DNA"/>
</dbReference>
<dbReference type="GO" id="GO:0032259">
    <property type="term" value="P:methylation"/>
    <property type="evidence" value="ECO:0007669"/>
    <property type="project" value="UniProtKB-KW"/>
</dbReference>
<protein>
    <submittedName>
        <fullName evidence="1">Putative methyltransferase</fullName>
    </submittedName>
</protein>
<organism evidence="1">
    <name type="scientific">viral metagenome</name>
    <dbReference type="NCBI Taxonomy" id="1070528"/>
    <lineage>
        <taxon>unclassified sequences</taxon>
        <taxon>metagenomes</taxon>
        <taxon>organismal metagenomes</taxon>
    </lineage>
</organism>
<dbReference type="SUPFAM" id="SSF53335">
    <property type="entry name" value="S-adenosyl-L-methionine-dependent methyltransferases"/>
    <property type="match status" value="1"/>
</dbReference>